<name>A0A8S5TWC6_9CAUD</name>
<proteinExistence type="predicted"/>
<protein>
    <submittedName>
        <fullName evidence="1">Uncharacterized protein</fullName>
    </submittedName>
</protein>
<organism evidence="1">
    <name type="scientific">Siphoviridae sp. ctCNm48</name>
    <dbReference type="NCBI Taxonomy" id="2825377"/>
    <lineage>
        <taxon>Viruses</taxon>
        <taxon>Duplodnaviria</taxon>
        <taxon>Heunggongvirae</taxon>
        <taxon>Uroviricota</taxon>
        <taxon>Caudoviricetes</taxon>
    </lineage>
</organism>
<sequence>MERLTKHSKQTSHENGICCTHFCGPECIGVGGNCAMNCKWEEAAWSRLAAYEDTGLTPEEFHAYWVFLEDMIGEQKASEALDRFRQLVKADRDGRLVVLPCKVGQRVFALLDTDKHISECEVKQIGMGNKIGFIGLEPIGARGREYGISLNGFGKTVFRTREEAENALGAMKDGR</sequence>
<accession>A0A8S5TWC6</accession>
<evidence type="ECO:0000313" key="1">
    <source>
        <dbReference type="EMBL" id="DAF86479.1"/>
    </source>
</evidence>
<dbReference type="EMBL" id="BK015945">
    <property type="protein sequence ID" value="DAF86479.1"/>
    <property type="molecule type" value="Genomic_DNA"/>
</dbReference>
<reference evidence="1" key="1">
    <citation type="journal article" date="2021" name="Proc. Natl. Acad. Sci. U.S.A.">
        <title>A Catalog of Tens of Thousands of Viruses from Human Metagenomes Reveals Hidden Associations with Chronic Diseases.</title>
        <authorList>
            <person name="Tisza M.J."/>
            <person name="Buck C.B."/>
        </authorList>
    </citation>
    <scope>NUCLEOTIDE SEQUENCE</scope>
    <source>
        <strain evidence="1">CtCNm48</strain>
    </source>
</reference>